<dbReference type="FunFam" id="3.40.30.10:FF:000019">
    <property type="entry name" value="Glutathione S-transferase Mu"/>
    <property type="match status" value="1"/>
</dbReference>
<dbReference type="FunFam" id="1.20.1050.10:FF:000020">
    <property type="entry name" value="Glutathione S-transferase P 1"/>
    <property type="match status" value="1"/>
</dbReference>
<feature type="domain" description="GST C-terminal" evidence="9">
    <location>
        <begin position="90"/>
        <end position="207"/>
    </location>
</feature>
<proteinExistence type="inferred from homology"/>
<evidence type="ECO:0000256" key="6">
    <source>
        <dbReference type="ARBA" id="ARBA00032759"/>
    </source>
</evidence>
<name>A0A2R5LBF4_9ACAR</name>
<dbReference type="PROSITE" id="PS50405">
    <property type="entry name" value="GST_CTER"/>
    <property type="match status" value="1"/>
</dbReference>
<dbReference type="Pfam" id="PF14497">
    <property type="entry name" value="GST_C_3"/>
    <property type="match status" value="1"/>
</dbReference>
<feature type="domain" description="GST N-terminal" evidence="8">
    <location>
        <begin position="1"/>
        <end position="88"/>
    </location>
</feature>
<dbReference type="InterPro" id="IPR050213">
    <property type="entry name" value="GST_superfamily"/>
</dbReference>
<dbReference type="InterPro" id="IPR003081">
    <property type="entry name" value="GST_mu"/>
</dbReference>
<dbReference type="Gene3D" id="3.40.30.10">
    <property type="entry name" value="Glutaredoxin"/>
    <property type="match status" value="1"/>
</dbReference>
<comment type="subunit">
    <text evidence="3">Homodimer.</text>
</comment>
<dbReference type="PANTHER" id="PTHR11571:SF253">
    <property type="entry name" value="S-TRANSFERASE, PUTATIVE-RELATED"/>
    <property type="match status" value="1"/>
</dbReference>
<dbReference type="InterPro" id="IPR004045">
    <property type="entry name" value="Glutathione_S-Trfase_N"/>
</dbReference>
<evidence type="ECO:0000256" key="2">
    <source>
        <dbReference type="ARBA" id="ARBA00007297"/>
    </source>
</evidence>
<dbReference type="SUPFAM" id="SSF47616">
    <property type="entry name" value="GST C-terminal domain-like"/>
    <property type="match status" value="1"/>
</dbReference>
<dbReference type="EC" id="2.5.1.18" evidence="4"/>
<keyword evidence="5 10" id="KW-0808">Transferase</keyword>
<accession>A0A2R5LBF4</accession>
<evidence type="ECO:0000256" key="1">
    <source>
        <dbReference type="ARBA" id="ARBA00005861"/>
    </source>
</evidence>
<evidence type="ECO:0000256" key="7">
    <source>
        <dbReference type="ARBA" id="ARBA00047960"/>
    </source>
</evidence>
<dbReference type="AlphaFoldDB" id="A0A2R5LBF4"/>
<dbReference type="InterPro" id="IPR040079">
    <property type="entry name" value="Glutathione_S-Trfase"/>
</dbReference>
<reference evidence="10" key="1">
    <citation type="submission" date="2018-03" db="EMBL/GenBank/DDBJ databases">
        <title>The relapsing fever spirochete Borrelia turicatae persists in the highly oxidative environment of its soft-bodied tick vector.</title>
        <authorList>
            <person name="Bourret T.J."/>
            <person name="Boyle W.K."/>
            <person name="Valenzuela J.G."/>
            <person name="Oliveira F."/>
            <person name="Lopez J.E."/>
        </authorList>
    </citation>
    <scope>NUCLEOTIDE SEQUENCE</scope>
    <source>
        <strain evidence="10">Kansas strain/isolate</strain>
        <tissue evidence="10">Salivary glands</tissue>
    </source>
</reference>
<evidence type="ECO:0000256" key="4">
    <source>
        <dbReference type="ARBA" id="ARBA00012452"/>
    </source>
</evidence>
<dbReference type="PROSITE" id="PS50404">
    <property type="entry name" value="GST_NTER"/>
    <property type="match status" value="1"/>
</dbReference>
<evidence type="ECO:0000256" key="5">
    <source>
        <dbReference type="ARBA" id="ARBA00022679"/>
    </source>
</evidence>
<dbReference type="Pfam" id="PF02798">
    <property type="entry name" value="GST_N"/>
    <property type="match status" value="1"/>
</dbReference>
<comment type="similarity">
    <text evidence="2">Belongs to the GST superfamily. Pi family.</text>
</comment>
<evidence type="ECO:0000256" key="3">
    <source>
        <dbReference type="ARBA" id="ARBA00011738"/>
    </source>
</evidence>
<evidence type="ECO:0000313" key="10">
    <source>
        <dbReference type="EMBL" id="MBY06861.1"/>
    </source>
</evidence>
<dbReference type="GO" id="GO:0006749">
    <property type="term" value="P:glutathione metabolic process"/>
    <property type="evidence" value="ECO:0007669"/>
    <property type="project" value="TreeGrafter"/>
</dbReference>
<dbReference type="GO" id="GO:0004364">
    <property type="term" value="F:glutathione transferase activity"/>
    <property type="evidence" value="ECO:0007669"/>
    <property type="project" value="UniProtKB-EC"/>
</dbReference>
<comment type="similarity">
    <text evidence="1">Belongs to the GST superfamily. Mu family.</text>
</comment>
<protein>
    <recommendedName>
        <fullName evidence="4">glutathione transferase</fullName>
        <ecNumber evidence="4">2.5.1.18</ecNumber>
    </recommendedName>
    <alternativeName>
        <fullName evidence="6">GST class-pi</fullName>
    </alternativeName>
</protein>
<dbReference type="CDD" id="cd03075">
    <property type="entry name" value="GST_N_Mu"/>
    <property type="match status" value="1"/>
</dbReference>
<dbReference type="SFLD" id="SFLDG01205">
    <property type="entry name" value="AMPS.1"/>
    <property type="match status" value="1"/>
</dbReference>
<dbReference type="InterPro" id="IPR004046">
    <property type="entry name" value="GST_C"/>
</dbReference>
<dbReference type="InterPro" id="IPR036249">
    <property type="entry name" value="Thioredoxin-like_sf"/>
</dbReference>
<dbReference type="InterPro" id="IPR010987">
    <property type="entry name" value="Glutathione-S-Trfase_C-like"/>
</dbReference>
<dbReference type="SUPFAM" id="SSF52833">
    <property type="entry name" value="Thioredoxin-like"/>
    <property type="match status" value="1"/>
</dbReference>
<dbReference type="SFLD" id="SFLDS00019">
    <property type="entry name" value="Glutathione_Transferase_(cytos"/>
    <property type="match status" value="1"/>
</dbReference>
<comment type="catalytic activity">
    <reaction evidence="7">
        <text>RX + glutathione = an S-substituted glutathione + a halide anion + H(+)</text>
        <dbReference type="Rhea" id="RHEA:16437"/>
        <dbReference type="ChEBI" id="CHEBI:15378"/>
        <dbReference type="ChEBI" id="CHEBI:16042"/>
        <dbReference type="ChEBI" id="CHEBI:17792"/>
        <dbReference type="ChEBI" id="CHEBI:57925"/>
        <dbReference type="ChEBI" id="CHEBI:90779"/>
        <dbReference type="EC" id="2.5.1.18"/>
    </reaction>
</comment>
<dbReference type="Gene3D" id="1.20.1050.10">
    <property type="match status" value="1"/>
</dbReference>
<dbReference type="InterPro" id="IPR036282">
    <property type="entry name" value="Glutathione-S-Trfase_C_sf"/>
</dbReference>
<dbReference type="PANTHER" id="PTHR11571">
    <property type="entry name" value="GLUTATHIONE S-TRANSFERASE"/>
    <property type="match status" value="1"/>
</dbReference>
<organism evidence="10">
    <name type="scientific">Ornithodoros turicata</name>
    <dbReference type="NCBI Taxonomy" id="34597"/>
    <lineage>
        <taxon>Eukaryota</taxon>
        <taxon>Metazoa</taxon>
        <taxon>Ecdysozoa</taxon>
        <taxon>Arthropoda</taxon>
        <taxon>Chelicerata</taxon>
        <taxon>Arachnida</taxon>
        <taxon>Acari</taxon>
        <taxon>Parasitiformes</taxon>
        <taxon>Ixodida</taxon>
        <taxon>Ixodoidea</taxon>
        <taxon>Argasidae</taxon>
        <taxon>Ornithodorinae</taxon>
        <taxon>Ornithodoros</taxon>
    </lineage>
</organism>
<evidence type="ECO:0000259" key="9">
    <source>
        <dbReference type="PROSITE" id="PS50405"/>
    </source>
</evidence>
<evidence type="ECO:0000259" key="8">
    <source>
        <dbReference type="PROSITE" id="PS50404"/>
    </source>
</evidence>
<dbReference type="EMBL" id="GGLE01002735">
    <property type="protein sequence ID" value="MBY06861.1"/>
    <property type="molecule type" value="Transcribed_RNA"/>
</dbReference>
<dbReference type="SFLD" id="SFLDG00363">
    <property type="entry name" value="AMPS_(cytGST):_Alpha-__Mu-__Pi"/>
    <property type="match status" value="1"/>
</dbReference>
<dbReference type="PRINTS" id="PR01267">
    <property type="entry name" value="GSTRNSFRASEM"/>
</dbReference>
<sequence>MVPVLGYWDIRGLAEAIRYLLAYAGVEYQDKRYGFGSAPNWTCEEWLAEKYNLGLDFPNLPYYVDDDVKLTQSLAILKYLGRKHGLAPETPEEQRRVDVAEMQAFDLIMSNLRLCYDPAYNDEKRKVFLEAFQEKADQFSRFLDGHAFIAGDRVTYADFLLYEALEGIRAMDPGVLKNHPVLQRYTERVAAGFQEYLQSSRFKSWPIWSPFAKDLGPQHARRD</sequence>